<organism evidence="2 3">
    <name type="scientific">Amycolatopsis speibonae</name>
    <dbReference type="NCBI Taxonomy" id="1450224"/>
    <lineage>
        <taxon>Bacteria</taxon>
        <taxon>Bacillati</taxon>
        <taxon>Actinomycetota</taxon>
        <taxon>Actinomycetes</taxon>
        <taxon>Pseudonocardiales</taxon>
        <taxon>Pseudonocardiaceae</taxon>
        <taxon>Amycolatopsis</taxon>
    </lineage>
</organism>
<dbReference type="GO" id="GO:0016787">
    <property type="term" value="F:hydrolase activity"/>
    <property type="evidence" value="ECO:0007669"/>
    <property type="project" value="UniProtKB-KW"/>
</dbReference>
<evidence type="ECO:0000313" key="3">
    <source>
        <dbReference type="Proteomes" id="UP001595645"/>
    </source>
</evidence>
<evidence type="ECO:0000256" key="1">
    <source>
        <dbReference type="ARBA" id="ARBA00010552"/>
    </source>
</evidence>
<dbReference type="PANTHER" id="PTHR11803:SF58">
    <property type="entry name" value="PROTEIN HMF1-RELATED"/>
    <property type="match status" value="1"/>
</dbReference>
<sequence>MLTRMERINPPELGRPSGFSHAVAASGRFVFLAGQTALDEENRIVGDGVVEQFERALSNLLTALRAAGGKPADLCSVTIYIVDMDDYKAHAREIGAVWKRLAGSEYPAMAGIGVSRLWDVEALVEVQGFAVV</sequence>
<comment type="similarity">
    <text evidence="1">Belongs to the RutC family.</text>
</comment>
<dbReference type="InterPro" id="IPR035959">
    <property type="entry name" value="RutC-like_sf"/>
</dbReference>
<dbReference type="SUPFAM" id="SSF55298">
    <property type="entry name" value="YjgF-like"/>
    <property type="match status" value="1"/>
</dbReference>
<dbReference type="InterPro" id="IPR006175">
    <property type="entry name" value="YjgF/YER057c/UK114"/>
</dbReference>
<dbReference type="Proteomes" id="UP001595645">
    <property type="component" value="Unassembled WGS sequence"/>
</dbReference>
<dbReference type="Pfam" id="PF01042">
    <property type="entry name" value="Ribonuc_L-PSP"/>
    <property type="match status" value="1"/>
</dbReference>
<dbReference type="Gene3D" id="3.30.1330.40">
    <property type="entry name" value="RutC-like"/>
    <property type="match status" value="1"/>
</dbReference>
<keyword evidence="3" id="KW-1185">Reference proteome</keyword>
<dbReference type="CDD" id="cd00448">
    <property type="entry name" value="YjgF_YER057c_UK114_family"/>
    <property type="match status" value="1"/>
</dbReference>
<evidence type="ECO:0000313" key="2">
    <source>
        <dbReference type="EMBL" id="MFC3451433.1"/>
    </source>
</evidence>
<gene>
    <name evidence="2" type="ORF">ACFOSH_18530</name>
</gene>
<reference evidence="3" key="1">
    <citation type="journal article" date="2019" name="Int. J. Syst. Evol. Microbiol.">
        <title>The Global Catalogue of Microorganisms (GCM) 10K type strain sequencing project: providing services to taxonomists for standard genome sequencing and annotation.</title>
        <authorList>
            <consortium name="The Broad Institute Genomics Platform"/>
            <consortium name="The Broad Institute Genome Sequencing Center for Infectious Disease"/>
            <person name="Wu L."/>
            <person name="Ma J."/>
        </authorList>
    </citation>
    <scope>NUCLEOTIDE SEQUENCE [LARGE SCALE GENOMIC DNA]</scope>
    <source>
        <strain evidence="3">CGMCC 4.7676</strain>
    </source>
</reference>
<accession>A0ABV7NX82</accession>
<name>A0ABV7NX82_9PSEU</name>
<dbReference type="RefSeq" id="WP_378240191.1">
    <property type="nucleotide sequence ID" value="NZ_JBHRWK010000024.1"/>
</dbReference>
<dbReference type="EMBL" id="JBHRWK010000024">
    <property type="protein sequence ID" value="MFC3451433.1"/>
    <property type="molecule type" value="Genomic_DNA"/>
</dbReference>
<dbReference type="PANTHER" id="PTHR11803">
    <property type="entry name" value="2-IMINOBUTANOATE/2-IMINOPROPANOATE DEAMINASE RIDA"/>
    <property type="match status" value="1"/>
</dbReference>
<proteinExistence type="inferred from homology"/>
<protein>
    <submittedName>
        <fullName evidence="2">RidA family protein</fullName>
        <ecNumber evidence="2">3.5.-.-</ecNumber>
    </submittedName>
</protein>
<keyword evidence="2" id="KW-0378">Hydrolase</keyword>
<dbReference type="EC" id="3.5.-.-" evidence="2"/>
<comment type="caution">
    <text evidence="2">The sequence shown here is derived from an EMBL/GenBank/DDBJ whole genome shotgun (WGS) entry which is preliminary data.</text>
</comment>